<dbReference type="InterPro" id="IPR027074">
    <property type="entry name" value="Integrator_9su"/>
</dbReference>
<reference evidence="3 4" key="1">
    <citation type="journal article" date="2018" name="Mol. Genet. Genomics">
        <title>The red deer Cervus elaphus genome CerEla1.0: sequencing, annotating, genes, and chromosomes.</title>
        <authorList>
            <person name="Bana N.A."/>
            <person name="Nyiri A."/>
            <person name="Nagy J."/>
            <person name="Frank K."/>
            <person name="Nagy T."/>
            <person name="Steger V."/>
            <person name="Schiller M."/>
            <person name="Lakatos P."/>
            <person name="Sugar L."/>
            <person name="Horn P."/>
            <person name="Barta E."/>
            <person name="Orosz L."/>
        </authorList>
    </citation>
    <scope>NUCLEOTIDE SEQUENCE [LARGE SCALE GENOMIC DNA]</scope>
    <source>
        <strain evidence="3">Hungarian</strain>
    </source>
</reference>
<dbReference type="Gene3D" id="3.60.15.10">
    <property type="entry name" value="Ribonuclease Z/Hydroxyacylglutathione hydrolase-like"/>
    <property type="match status" value="1"/>
</dbReference>
<keyword evidence="4" id="KW-1185">Reference proteome</keyword>
<gene>
    <name evidence="3" type="ORF">Celaphus_00018209</name>
</gene>
<evidence type="ECO:0000256" key="1">
    <source>
        <dbReference type="ARBA" id="ARBA00004123"/>
    </source>
</evidence>
<organism evidence="3 4">
    <name type="scientific">Cervus elaphus hippelaphus</name>
    <name type="common">European red deer</name>
    <dbReference type="NCBI Taxonomy" id="46360"/>
    <lineage>
        <taxon>Eukaryota</taxon>
        <taxon>Metazoa</taxon>
        <taxon>Chordata</taxon>
        <taxon>Craniata</taxon>
        <taxon>Vertebrata</taxon>
        <taxon>Euteleostomi</taxon>
        <taxon>Mammalia</taxon>
        <taxon>Eutheria</taxon>
        <taxon>Laurasiatheria</taxon>
        <taxon>Artiodactyla</taxon>
        <taxon>Ruminantia</taxon>
        <taxon>Pecora</taxon>
        <taxon>Cervidae</taxon>
        <taxon>Cervinae</taxon>
        <taxon>Cervus</taxon>
    </lineage>
</organism>
<comment type="caution">
    <text evidence="3">The sequence shown here is derived from an EMBL/GenBank/DDBJ whole genome shotgun (WGS) entry which is preliminary data.</text>
</comment>
<dbReference type="SUPFAM" id="SSF56281">
    <property type="entry name" value="Metallo-hydrolase/oxidoreductase"/>
    <property type="match status" value="1"/>
</dbReference>
<sequence>LLQHFIESLVWGWNFFGTVFIDHLFLEFFFFHVFQELKECSGHVFVDSVPEFCLPEPHRTELCAEHRHVSLPPLFSQTELIDLSTVDVILISNYHCMMALPYITEHTGFTGTVYATEPTVQIGRLLMEELVNFIERVPKAQSASLWKNKDIQ</sequence>
<feature type="non-terminal residue" evidence="3">
    <location>
        <position position="152"/>
    </location>
</feature>
<keyword evidence="2" id="KW-0539">Nucleus</keyword>
<dbReference type="InterPro" id="IPR036866">
    <property type="entry name" value="RibonucZ/Hydroxyglut_hydro"/>
</dbReference>
<dbReference type="GO" id="GO:0032039">
    <property type="term" value="C:integrator complex"/>
    <property type="evidence" value="ECO:0007669"/>
    <property type="project" value="InterPro"/>
</dbReference>
<dbReference type="AlphaFoldDB" id="A0A212C594"/>
<evidence type="ECO:0000313" key="4">
    <source>
        <dbReference type="Proteomes" id="UP000242450"/>
    </source>
</evidence>
<dbReference type="Proteomes" id="UP000242450">
    <property type="component" value="Chromosome 29"/>
</dbReference>
<proteinExistence type="predicted"/>
<comment type="subcellular location">
    <subcellularLocation>
        <location evidence="1">Nucleus</location>
    </subcellularLocation>
</comment>
<feature type="non-terminal residue" evidence="3">
    <location>
        <position position="1"/>
    </location>
</feature>
<evidence type="ECO:0000256" key="2">
    <source>
        <dbReference type="ARBA" id="ARBA00023242"/>
    </source>
</evidence>
<dbReference type="EMBL" id="MKHE01000029">
    <property type="protein sequence ID" value="OWK01148.1"/>
    <property type="molecule type" value="Genomic_DNA"/>
</dbReference>
<accession>A0A212C594</accession>
<evidence type="ECO:0000313" key="3">
    <source>
        <dbReference type="EMBL" id="OWK01148.1"/>
    </source>
</evidence>
<dbReference type="PANTHER" id="PTHR46094">
    <property type="entry name" value="INTEGRATOR COMPLEX SUBUNIT 9"/>
    <property type="match status" value="1"/>
</dbReference>
<name>A0A212C594_CEREH</name>
<protein>
    <submittedName>
        <fullName evidence="3">INTS9</fullName>
    </submittedName>
</protein>
<dbReference type="OrthoDB" id="5600060at2759"/>
<dbReference type="GO" id="GO:0034472">
    <property type="term" value="P:snRNA 3'-end processing"/>
    <property type="evidence" value="ECO:0007669"/>
    <property type="project" value="TreeGrafter"/>
</dbReference>
<dbReference type="PANTHER" id="PTHR46094:SF1">
    <property type="entry name" value="INTEGRATOR COMPLEX SUBUNIT 9"/>
    <property type="match status" value="1"/>
</dbReference>